<sequence>MSVDSHSSFPSADPLKNKKRPSLLEFLQNQAGDTFYPEDILSELSLQDGESFATSPLFIPESPQGKRGCERSASFGGSSKKLQSAISDCTDCEYIEIKLNAQPSRKLYNSFIGRSASM</sequence>
<dbReference type="EnsemblProtists" id="EKX44062">
    <property type="protein sequence ID" value="EKX44062"/>
    <property type="gene ID" value="GUITHDRAFT_153039"/>
</dbReference>
<evidence type="ECO:0000313" key="2">
    <source>
        <dbReference type="EnsemblProtists" id="EKX44062"/>
    </source>
</evidence>
<dbReference type="EMBL" id="JH993006">
    <property type="protein sequence ID" value="EKX44062.1"/>
    <property type="molecule type" value="Genomic_DNA"/>
</dbReference>
<dbReference type="AlphaFoldDB" id="L1J6U0"/>
<dbReference type="KEGG" id="gtt:GUITHDRAFT_153039"/>
<dbReference type="RefSeq" id="XP_005831042.1">
    <property type="nucleotide sequence ID" value="XM_005830985.1"/>
</dbReference>
<reference evidence="3" key="2">
    <citation type="submission" date="2012-11" db="EMBL/GenBank/DDBJ databases">
        <authorList>
            <person name="Kuo A."/>
            <person name="Curtis B.A."/>
            <person name="Tanifuji G."/>
            <person name="Burki F."/>
            <person name="Gruber A."/>
            <person name="Irimia M."/>
            <person name="Maruyama S."/>
            <person name="Arias M.C."/>
            <person name="Ball S.G."/>
            <person name="Gile G.H."/>
            <person name="Hirakawa Y."/>
            <person name="Hopkins J.F."/>
            <person name="Rensing S.A."/>
            <person name="Schmutz J."/>
            <person name="Symeonidi A."/>
            <person name="Elias M."/>
            <person name="Eveleigh R.J."/>
            <person name="Herman E.K."/>
            <person name="Klute M.J."/>
            <person name="Nakayama T."/>
            <person name="Obornik M."/>
            <person name="Reyes-Prieto A."/>
            <person name="Armbrust E.V."/>
            <person name="Aves S.J."/>
            <person name="Beiko R.G."/>
            <person name="Coutinho P."/>
            <person name="Dacks J.B."/>
            <person name="Durnford D.G."/>
            <person name="Fast N.M."/>
            <person name="Green B.R."/>
            <person name="Grisdale C."/>
            <person name="Hempe F."/>
            <person name="Henrissat B."/>
            <person name="Hoppner M.P."/>
            <person name="Ishida K.-I."/>
            <person name="Kim E."/>
            <person name="Koreny L."/>
            <person name="Kroth P.G."/>
            <person name="Liu Y."/>
            <person name="Malik S.-B."/>
            <person name="Maier U.G."/>
            <person name="McRose D."/>
            <person name="Mock T."/>
            <person name="Neilson J.A."/>
            <person name="Onodera N.T."/>
            <person name="Poole A.M."/>
            <person name="Pritham E.J."/>
            <person name="Richards T.A."/>
            <person name="Rocap G."/>
            <person name="Roy S.W."/>
            <person name="Sarai C."/>
            <person name="Schaack S."/>
            <person name="Shirato S."/>
            <person name="Slamovits C.H."/>
            <person name="Spencer D.F."/>
            <person name="Suzuki S."/>
            <person name="Worden A.Z."/>
            <person name="Zauner S."/>
            <person name="Barry K."/>
            <person name="Bell C."/>
            <person name="Bharti A.K."/>
            <person name="Crow J.A."/>
            <person name="Grimwood J."/>
            <person name="Kramer R."/>
            <person name="Lindquist E."/>
            <person name="Lucas S."/>
            <person name="Salamov A."/>
            <person name="McFadden G.I."/>
            <person name="Lane C.E."/>
            <person name="Keeling P.J."/>
            <person name="Gray M.W."/>
            <person name="Grigoriev I.V."/>
            <person name="Archibald J.M."/>
        </authorList>
    </citation>
    <scope>NUCLEOTIDE SEQUENCE</scope>
    <source>
        <strain evidence="3">CCMP2712</strain>
    </source>
</reference>
<accession>L1J6U0</accession>
<protein>
    <submittedName>
        <fullName evidence="1 2">Uncharacterized protein</fullName>
    </submittedName>
</protein>
<dbReference type="HOGENOM" id="CLU_2077580_0_0_1"/>
<name>L1J6U0_GUITC</name>
<dbReference type="GeneID" id="17300750"/>
<keyword evidence="3" id="KW-1185">Reference proteome</keyword>
<dbReference type="PaxDb" id="55529-EKX44062"/>
<gene>
    <name evidence="1" type="ORF">GUITHDRAFT_153039</name>
</gene>
<reference evidence="1 3" key="1">
    <citation type="journal article" date="2012" name="Nature">
        <title>Algal genomes reveal evolutionary mosaicism and the fate of nucleomorphs.</title>
        <authorList>
            <consortium name="DOE Joint Genome Institute"/>
            <person name="Curtis B.A."/>
            <person name="Tanifuji G."/>
            <person name="Burki F."/>
            <person name="Gruber A."/>
            <person name="Irimia M."/>
            <person name="Maruyama S."/>
            <person name="Arias M.C."/>
            <person name="Ball S.G."/>
            <person name="Gile G.H."/>
            <person name="Hirakawa Y."/>
            <person name="Hopkins J.F."/>
            <person name="Kuo A."/>
            <person name="Rensing S.A."/>
            <person name="Schmutz J."/>
            <person name="Symeonidi A."/>
            <person name="Elias M."/>
            <person name="Eveleigh R.J."/>
            <person name="Herman E.K."/>
            <person name="Klute M.J."/>
            <person name="Nakayama T."/>
            <person name="Obornik M."/>
            <person name="Reyes-Prieto A."/>
            <person name="Armbrust E.V."/>
            <person name="Aves S.J."/>
            <person name="Beiko R.G."/>
            <person name="Coutinho P."/>
            <person name="Dacks J.B."/>
            <person name="Durnford D.G."/>
            <person name="Fast N.M."/>
            <person name="Green B.R."/>
            <person name="Grisdale C.J."/>
            <person name="Hempel F."/>
            <person name="Henrissat B."/>
            <person name="Hoppner M.P."/>
            <person name="Ishida K."/>
            <person name="Kim E."/>
            <person name="Koreny L."/>
            <person name="Kroth P.G."/>
            <person name="Liu Y."/>
            <person name="Malik S.B."/>
            <person name="Maier U.G."/>
            <person name="McRose D."/>
            <person name="Mock T."/>
            <person name="Neilson J.A."/>
            <person name="Onodera N.T."/>
            <person name="Poole A.M."/>
            <person name="Pritham E.J."/>
            <person name="Richards T.A."/>
            <person name="Rocap G."/>
            <person name="Roy S.W."/>
            <person name="Sarai C."/>
            <person name="Schaack S."/>
            <person name="Shirato S."/>
            <person name="Slamovits C.H."/>
            <person name="Spencer D.F."/>
            <person name="Suzuki S."/>
            <person name="Worden A.Z."/>
            <person name="Zauner S."/>
            <person name="Barry K."/>
            <person name="Bell C."/>
            <person name="Bharti A.K."/>
            <person name="Crow J.A."/>
            <person name="Grimwood J."/>
            <person name="Kramer R."/>
            <person name="Lindquist E."/>
            <person name="Lucas S."/>
            <person name="Salamov A."/>
            <person name="McFadden G.I."/>
            <person name="Lane C.E."/>
            <person name="Keeling P.J."/>
            <person name="Gray M.W."/>
            <person name="Grigoriev I.V."/>
            <person name="Archibald J.M."/>
        </authorList>
    </citation>
    <scope>NUCLEOTIDE SEQUENCE</scope>
    <source>
        <strain evidence="1 3">CCMP2712</strain>
    </source>
</reference>
<evidence type="ECO:0000313" key="1">
    <source>
        <dbReference type="EMBL" id="EKX44062.1"/>
    </source>
</evidence>
<reference evidence="2" key="3">
    <citation type="submission" date="2015-06" db="UniProtKB">
        <authorList>
            <consortium name="EnsemblProtists"/>
        </authorList>
    </citation>
    <scope>IDENTIFICATION</scope>
</reference>
<evidence type="ECO:0000313" key="3">
    <source>
        <dbReference type="Proteomes" id="UP000011087"/>
    </source>
</evidence>
<proteinExistence type="predicted"/>
<organism evidence="1">
    <name type="scientific">Guillardia theta (strain CCMP2712)</name>
    <name type="common">Cryptophyte</name>
    <dbReference type="NCBI Taxonomy" id="905079"/>
    <lineage>
        <taxon>Eukaryota</taxon>
        <taxon>Cryptophyceae</taxon>
        <taxon>Pyrenomonadales</taxon>
        <taxon>Geminigeraceae</taxon>
        <taxon>Guillardia</taxon>
    </lineage>
</organism>
<dbReference type="Proteomes" id="UP000011087">
    <property type="component" value="Unassembled WGS sequence"/>
</dbReference>